<gene>
    <name evidence="1" type="ORF">C8D77_11188</name>
</gene>
<accession>A0A8E2W839</accession>
<sequence length="74" mass="7951">MFSGSWFGRHFFGKRFFGGGFVPVDLVFPTEAGFFAIADAVNRGVLVNAGIRNASADHVTRSATVDPVSRISQS</sequence>
<dbReference type="AlphaFoldDB" id="A0A8E2W839"/>
<organism evidence="1 2">
    <name type="scientific">Rhizobium loti</name>
    <name type="common">Mesorhizobium loti</name>
    <dbReference type="NCBI Taxonomy" id="381"/>
    <lineage>
        <taxon>Bacteria</taxon>
        <taxon>Pseudomonadati</taxon>
        <taxon>Pseudomonadota</taxon>
        <taxon>Alphaproteobacteria</taxon>
        <taxon>Hyphomicrobiales</taxon>
        <taxon>Phyllobacteriaceae</taxon>
        <taxon>Mesorhizobium</taxon>
    </lineage>
</organism>
<protein>
    <submittedName>
        <fullName evidence="1">Uncharacterized protein</fullName>
    </submittedName>
</protein>
<dbReference type="EMBL" id="QGGH01000011">
    <property type="protein sequence ID" value="PWJ88366.1"/>
    <property type="molecule type" value="Genomic_DNA"/>
</dbReference>
<dbReference type="Proteomes" id="UP000245631">
    <property type="component" value="Unassembled WGS sequence"/>
</dbReference>
<evidence type="ECO:0000313" key="2">
    <source>
        <dbReference type="Proteomes" id="UP000245631"/>
    </source>
</evidence>
<reference evidence="1 2" key="1">
    <citation type="submission" date="2018-05" db="EMBL/GenBank/DDBJ databases">
        <title>Genomic Encyclopedia of Type Strains, Phase IV (KMG-IV): sequencing the most valuable type-strain genomes for metagenomic binning, comparative biology and taxonomic classification.</title>
        <authorList>
            <person name="Goeker M."/>
        </authorList>
    </citation>
    <scope>NUCLEOTIDE SEQUENCE [LARGE SCALE GENOMIC DNA]</scope>
    <source>
        <strain evidence="1 2">DSM 2626</strain>
    </source>
</reference>
<name>A0A8E2W839_RHILI</name>
<comment type="caution">
    <text evidence="1">The sequence shown here is derived from an EMBL/GenBank/DDBJ whole genome shotgun (WGS) entry which is preliminary data.</text>
</comment>
<evidence type="ECO:0000313" key="1">
    <source>
        <dbReference type="EMBL" id="PWJ88366.1"/>
    </source>
</evidence>
<proteinExistence type="predicted"/>